<dbReference type="PROSITE" id="PS51483">
    <property type="entry name" value="B5"/>
    <property type="match status" value="1"/>
</dbReference>
<evidence type="ECO:0000256" key="7">
    <source>
        <dbReference type="ARBA" id="ARBA00022741"/>
    </source>
</evidence>
<comment type="cofactor">
    <cofactor evidence="1 12">
        <name>Mg(2+)</name>
        <dbReference type="ChEBI" id="CHEBI:18420"/>
    </cofactor>
</comment>
<proteinExistence type="inferred from homology"/>
<dbReference type="GO" id="GO:0009328">
    <property type="term" value="C:phenylalanine-tRNA ligase complex"/>
    <property type="evidence" value="ECO:0007669"/>
    <property type="project" value="TreeGrafter"/>
</dbReference>
<evidence type="ECO:0000256" key="11">
    <source>
        <dbReference type="ARBA" id="ARBA00023146"/>
    </source>
</evidence>
<dbReference type="Gene3D" id="3.30.56.10">
    <property type="match status" value="2"/>
</dbReference>
<accession>A0A5B9DGI0</accession>
<evidence type="ECO:0000256" key="1">
    <source>
        <dbReference type="ARBA" id="ARBA00001946"/>
    </source>
</evidence>
<dbReference type="GO" id="GO:0003723">
    <property type="term" value="F:RNA binding"/>
    <property type="evidence" value="ECO:0007669"/>
    <property type="project" value="InterPro"/>
</dbReference>
<dbReference type="GO" id="GO:0000287">
    <property type="term" value="F:magnesium ion binding"/>
    <property type="evidence" value="ECO:0007669"/>
    <property type="project" value="InterPro"/>
</dbReference>
<dbReference type="CDD" id="cd00769">
    <property type="entry name" value="PheRS_beta_core"/>
    <property type="match status" value="1"/>
</dbReference>
<dbReference type="NCBIfam" id="TIGR00471">
    <property type="entry name" value="pheT_arch"/>
    <property type="match status" value="1"/>
</dbReference>
<keyword evidence="4 12" id="KW-0963">Cytoplasm</keyword>
<dbReference type="GO" id="GO:0004826">
    <property type="term" value="F:phenylalanine-tRNA ligase activity"/>
    <property type="evidence" value="ECO:0007669"/>
    <property type="project" value="UniProtKB-UniRule"/>
</dbReference>
<name>A0A5B9DGI0_9ARCH</name>
<protein>
    <recommendedName>
        <fullName evidence="12">Phenylalanine--tRNA ligase beta subunit</fullName>
        <ecNumber evidence="12">6.1.1.20</ecNumber>
    </recommendedName>
    <alternativeName>
        <fullName evidence="12">Phenylalanyl-tRNA synthetase beta subunit</fullName>
        <shortName evidence="12">PheRS</shortName>
    </alternativeName>
</protein>
<dbReference type="SMART" id="SM00874">
    <property type="entry name" value="B5"/>
    <property type="match status" value="1"/>
</dbReference>
<evidence type="ECO:0000256" key="12">
    <source>
        <dbReference type="HAMAP-Rule" id="MF_00284"/>
    </source>
</evidence>
<evidence type="ECO:0000256" key="6">
    <source>
        <dbReference type="ARBA" id="ARBA00022723"/>
    </source>
</evidence>
<dbReference type="InterPro" id="IPR009061">
    <property type="entry name" value="DNA-bd_dom_put_sf"/>
</dbReference>
<dbReference type="Pfam" id="PF17759">
    <property type="entry name" value="tRNA_synthFbeta"/>
    <property type="match status" value="1"/>
</dbReference>
<organism evidence="13 14">
    <name type="scientific">Promethearchaeum syntrophicum</name>
    <dbReference type="NCBI Taxonomy" id="2594042"/>
    <lineage>
        <taxon>Archaea</taxon>
        <taxon>Promethearchaeati</taxon>
        <taxon>Promethearchaeota</taxon>
        <taxon>Promethearchaeia</taxon>
        <taxon>Promethearchaeales</taxon>
        <taxon>Promethearchaeaceae</taxon>
        <taxon>Promethearchaeum</taxon>
    </lineage>
</organism>
<dbReference type="PANTHER" id="PTHR10947">
    <property type="entry name" value="PHENYLALANYL-TRNA SYNTHETASE BETA CHAIN AND LEUCINE-RICH REPEAT-CONTAINING PROTEIN 47"/>
    <property type="match status" value="1"/>
</dbReference>
<keyword evidence="6 12" id="KW-0479">Metal-binding</keyword>
<comment type="catalytic activity">
    <reaction evidence="12">
        <text>tRNA(Phe) + L-phenylalanine + ATP = L-phenylalanyl-tRNA(Phe) + AMP + diphosphate + H(+)</text>
        <dbReference type="Rhea" id="RHEA:19413"/>
        <dbReference type="Rhea" id="RHEA-COMP:9668"/>
        <dbReference type="Rhea" id="RHEA-COMP:9699"/>
        <dbReference type="ChEBI" id="CHEBI:15378"/>
        <dbReference type="ChEBI" id="CHEBI:30616"/>
        <dbReference type="ChEBI" id="CHEBI:33019"/>
        <dbReference type="ChEBI" id="CHEBI:58095"/>
        <dbReference type="ChEBI" id="CHEBI:78442"/>
        <dbReference type="ChEBI" id="CHEBI:78531"/>
        <dbReference type="ChEBI" id="CHEBI:456215"/>
        <dbReference type="EC" id="6.1.1.20"/>
    </reaction>
</comment>
<dbReference type="PANTHER" id="PTHR10947:SF0">
    <property type="entry name" value="PHENYLALANINE--TRNA LIGASE BETA SUBUNIT"/>
    <property type="match status" value="1"/>
</dbReference>
<evidence type="ECO:0000256" key="5">
    <source>
        <dbReference type="ARBA" id="ARBA00022598"/>
    </source>
</evidence>
<evidence type="ECO:0000313" key="13">
    <source>
        <dbReference type="EMBL" id="QEE17846.2"/>
    </source>
</evidence>
<dbReference type="InterPro" id="IPR041616">
    <property type="entry name" value="PheRS_beta_core"/>
</dbReference>
<dbReference type="SUPFAM" id="SSF55681">
    <property type="entry name" value="Class II aaRS and biotin synthetases"/>
    <property type="match status" value="1"/>
</dbReference>
<dbReference type="Gene3D" id="3.30.930.10">
    <property type="entry name" value="Bira Bifunctional Protein, Domain 2"/>
    <property type="match status" value="1"/>
</dbReference>
<dbReference type="EC" id="6.1.1.20" evidence="12"/>
<dbReference type="InterPro" id="IPR005147">
    <property type="entry name" value="tRNA_synthase_B5-dom"/>
</dbReference>
<gene>
    <name evidence="12 13" type="primary">pheT</name>
    <name evidence="13" type="ORF">DSAG12_03684</name>
</gene>
<dbReference type="Gene3D" id="3.50.40.10">
    <property type="entry name" value="Phenylalanyl-trna Synthetase, Chain B, domain 3"/>
    <property type="match status" value="1"/>
</dbReference>
<evidence type="ECO:0000256" key="8">
    <source>
        <dbReference type="ARBA" id="ARBA00022840"/>
    </source>
</evidence>
<evidence type="ECO:0000256" key="9">
    <source>
        <dbReference type="ARBA" id="ARBA00022842"/>
    </source>
</evidence>
<dbReference type="SUPFAM" id="SSF46955">
    <property type="entry name" value="Putative DNA-binding domain"/>
    <property type="match status" value="2"/>
</dbReference>
<dbReference type="InterPro" id="IPR005146">
    <property type="entry name" value="B3/B4_tRNA-bd"/>
</dbReference>
<dbReference type="SMART" id="SM00873">
    <property type="entry name" value="B3_4"/>
    <property type="match status" value="1"/>
</dbReference>
<sequence length="564" mass="64194">MPSLTLKLDRLEKLVGKELKIEDLEYDLQWIGLDVDDVNQEENEIKVEYDPNRPDYSSPEGIARSLKGYYQLETGLPEFQINEGTEKIKVNPKVRDIRPYVVGAIVRNIDLDEDQVGTLMNIQEALHWALGRDRKKVAIGIHDYDQVKGPYIYTTVKPEGVKFRPLHMEAYEMTPKEILEEHEMGIRYAHLLKDAREYPIIYDAEGKVVSLPPIINGTYTTVTEKTRNLLLDLTGTDFNAVNYSLNIIAATFADMGANLETIDVIYDDKPEEIIKVPDFTPQKMQVNINYINSYLGLKLSASDIIKCLNKVRLDASKTKDKHKMNVKIPAFRCDFMHEVDIVEEVAIGYGYQNLIPIVKEGGFGKYHPAEVFANKSRDIMIGAGHLEMVNSTLSSQKDYENLGLKFDEKEQIVLLNPVSEKFNTTRANLLVGLMKNLAFNRSAEKPFYLFEVGDILQLNKTRDVGASRELHLGAITLSERADYSQIKSLLDHYFRTLGVLDGIIVKPCSNPTFIEGRTGEIYYKKKKIGLVGEIYPQVILNFGLNYPVAAFEINLMPFFKDQEE</sequence>
<keyword evidence="14" id="KW-1185">Reference proteome</keyword>
<dbReference type="OrthoDB" id="10073at2157"/>
<dbReference type="InterPro" id="IPR004531">
    <property type="entry name" value="Phe-tRNA-synth_IIc_bsu_arc_euk"/>
</dbReference>
<dbReference type="InterPro" id="IPR020825">
    <property type="entry name" value="Phe-tRNA_synthase-like_B3/B4"/>
</dbReference>
<dbReference type="GO" id="GO:0006432">
    <property type="term" value="P:phenylalanyl-tRNA aminoacylation"/>
    <property type="evidence" value="ECO:0007669"/>
    <property type="project" value="UniProtKB-UniRule"/>
</dbReference>
<dbReference type="KEGG" id="psyt:DSAG12_03684"/>
<keyword evidence="9 12" id="KW-0460">Magnesium</keyword>
<keyword evidence="7 12" id="KW-0547">Nucleotide-binding</keyword>
<dbReference type="HAMAP" id="MF_00284">
    <property type="entry name" value="Phe_tRNA_synth_beta2"/>
    <property type="match status" value="1"/>
</dbReference>
<dbReference type="GO" id="GO:0005524">
    <property type="term" value="F:ATP binding"/>
    <property type="evidence" value="ECO:0007669"/>
    <property type="project" value="UniProtKB-UniRule"/>
</dbReference>
<evidence type="ECO:0000256" key="3">
    <source>
        <dbReference type="ARBA" id="ARBA00007438"/>
    </source>
</evidence>
<keyword evidence="11 12" id="KW-0030">Aminoacyl-tRNA synthetase</keyword>
<keyword evidence="5 12" id="KW-0436">Ligase</keyword>
<dbReference type="AlphaFoldDB" id="A0A5B9DGI0"/>
<dbReference type="EMBL" id="CP042905">
    <property type="protein sequence ID" value="QEE17846.2"/>
    <property type="molecule type" value="Genomic_DNA"/>
</dbReference>
<dbReference type="FunFam" id="3.50.40.10:FF:000003">
    <property type="entry name" value="Phenylalanine--tRNA ligase beta subunit"/>
    <property type="match status" value="1"/>
</dbReference>
<evidence type="ECO:0000256" key="2">
    <source>
        <dbReference type="ARBA" id="ARBA00004496"/>
    </source>
</evidence>
<dbReference type="InterPro" id="IPR045060">
    <property type="entry name" value="Phe-tRNA-ligase_IIc_bsu"/>
</dbReference>
<dbReference type="Proteomes" id="UP000321408">
    <property type="component" value="Chromosome"/>
</dbReference>
<reference evidence="13 14" key="2">
    <citation type="journal article" date="2024" name="Int. J. Syst. Evol. Microbiol.">
        <title>Promethearchaeum syntrophicum gen. nov., sp. nov., an anaerobic, obligately syntrophic archaeon, the first isolate of the lineage 'Asgard' archaea, and proposal of the new archaeal phylum Promethearchaeota phyl. nov. and kingdom Promethearchaeati regn. nov.</title>
        <authorList>
            <person name="Imachi H."/>
            <person name="Nobu M.K."/>
            <person name="Kato S."/>
            <person name="Takaki Y."/>
            <person name="Miyazaki M."/>
            <person name="Miyata M."/>
            <person name="Ogawara M."/>
            <person name="Saito Y."/>
            <person name="Sakai S."/>
            <person name="Tahara Y.O."/>
            <person name="Takano Y."/>
            <person name="Tasumi E."/>
            <person name="Uematsu K."/>
            <person name="Yoshimura T."/>
            <person name="Itoh T."/>
            <person name="Ohkuma M."/>
            <person name="Takai K."/>
        </authorList>
    </citation>
    <scope>NUCLEOTIDE SEQUENCE [LARGE SCALE GENOMIC DNA]</scope>
    <source>
        <strain evidence="13 14">MK-D1</strain>
    </source>
</reference>
<comment type="similarity">
    <text evidence="3 12">Belongs to the phenylalanyl-tRNA synthetase beta subunit family. Type 2 subfamily.</text>
</comment>
<evidence type="ECO:0000256" key="4">
    <source>
        <dbReference type="ARBA" id="ARBA00022490"/>
    </source>
</evidence>
<evidence type="ECO:0000313" key="14">
    <source>
        <dbReference type="Proteomes" id="UP000321408"/>
    </source>
</evidence>
<dbReference type="InterPro" id="IPR045864">
    <property type="entry name" value="aa-tRNA-synth_II/BPL/LPL"/>
</dbReference>
<keyword evidence="10 12" id="KW-0648">Protein biosynthesis</keyword>
<dbReference type="SUPFAM" id="SSF56037">
    <property type="entry name" value="PheT/TilS domain"/>
    <property type="match status" value="1"/>
</dbReference>
<evidence type="ECO:0000256" key="10">
    <source>
        <dbReference type="ARBA" id="ARBA00022917"/>
    </source>
</evidence>
<dbReference type="Pfam" id="PF03484">
    <property type="entry name" value="B5"/>
    <property type="match status" value="1"/>
</dbReference>
<dbReference type="Pfam" id="PF03483">
    <property type="entry name" value="B3_4"/>
    <property type="match status" value="1"/>
</dbReference>
<keyword evidence="8 12" id="KW-0067">ATP-binding</keyword>
<comment type="subunit">
    <text evidence="12">Tetramer of two alpha and two beta subunits.</text>
</comment>
<reference evidence="13 14" key="1">
    <citation type="journal article" date="2020" name="Nature">
        <title>Isolation of an archaeon at the prokaryote-eukaryote interface.</title>
        <authorList>
            <person name="Imachi H."/>
            <person name="Nobu M.K."/>
            <person name="Nakahara N."/>
            <person name="Morono Y."/>
            <person name="Ogawara M."/>
            <person name="Takaki Y."/>
            <person name="Takano Y."/>
            <person name="Uematsu K."/>
            <person name="Ikuta T."/>
            <person name="Ito M."/>
            <person name="Matsui Y."/>
            <person name="Miyazaki M."/>
            <person name="Murata K."/>
            <person name="Saito Y."/>
            <person name="Sakai S."/>
            <person name="Song C."/>
            <person name="Tasumi E."/>
            <person name="Yamanaka Y."/>
            <person name="Yamaguchi T."/>
            <person name="Kamagata Y."/>
            <person name="Tamaki H."/>
            <person name="Takai K."/>
        </authorList>
    </citation>
    <scope>NUCLEOTIDE SEQUENCE [LARGE SCALE GENOMIC DNA]</scope>
    <source>
        <strain evidence="13 14">MK-D1</strain>
    </source>
</reference>
<dbReference type="InterPro" id="IPR022918">
    <property type="entry name" value="Phe_tRNA_ligase_beta2_arc"/>
</dbReference>
<comment type="subcellular location">
    <subcellularLocation>
        <location evidence="2 12">Cytoplasm</location>
    </subcellularLocation>
</comment>